<dbReference type="PANTHER" id="PTHR34774">
    <property type="entry name" value="EPHRIN-A3 PROTEIN"/>
    <property type="match status" value="1"/>
</dbReference>
<keyword evidence="1" id="KW-0472">Membrane</keyword>
<accession>A0A6A4LAZ3</accession>
<feature type="transmembrane region" description="Helical" evidence="1">
    <location>
        <begin position="48"/>
        <end position="68"/>
    </location>
</feature>
<sequence>MPLDGVVSSPHRRSQGALNMFSSSLSRKQYLKGDELGSCSSLLQRHRFLLTALALLAFLCTIYLYFAVTLGSGESCSGLTGTQKALCRVEQAKETLAKGKLKFY</sequence>
<dbReference type="OrthoDB" id="2019292at2759"/>
<evidence type="ECO:0000313" key="3">
    <source>
        <dbReference type="Proteomes" id="UP000428333"/>
    </source>
</evidence>
<keyword evidence="3" id="KW-1185">Reference proteome</keyword>
<organism evidence="2 3">
    <name type="scientific">Rhododendron williamsianum</name>
    <dbReference type="NCBI Taxonomy" id="262921"/>
    <lineage>
        <taxon>Eukaryota</taxon>
        <taxon>Viridiplantae</taxon>
        <taxon>Streptophyta</taxon>
        <taxon>Embryophyta</taxon>
        <taxon>Tracheophyta</taxon>
        <taxon>Spermatophyta</taxon>
        <taxon>Magnoliopsida</taxon>
        <taxon>eudicotyledons</taxon>
        <taxon>Gunneridae</taxon>
        <taxon>Pentapetalae</taxon>
        <taxon>asterids</taxon>
        <taxon>Ericales</taxon>
        <taxon>Ericaceae</taxon>
        <taxon>Ericoideae</taxon>
        <taxon>Rhodoreae</taxon>
        <taxon>Rhododendron</taxon>
    </lineage>
</organism>
<name>A0A6A4LAZ3_9ERIC</name>
<evidence type="ECO:0000256" key="1">
    <source>
        <dbReference type="SAM" id="Phobius"/>
    </source>
</evidence>
<feature type="non-terminal residue" evidence="2">
    <location>
        <position position="1"/>
    </location>
</feature>
<dbReference type="Proteomes" id="UP000428333">
    <property type="component" value="Linkage Group LG08"/>
</dbReference>
<keyword evidence="1" id="KW-1133">Transmembrane helix</keyword>
<gene>
    <name evidence="2" type="ORF">C3L33_14420</name>
</gene>
<protein>
    <submittedName>
        <fullName evidence="2">Uncharacterized protein</fullName>
    </submittedName>
</protein>
<dbReference type="PANTHER" id="PTHR34774:SF1">
    <property type="entry name" value="EPHRIN-A3 PROTEIN"/>
    <property type="match status" value="1"/>
</dbReference>
<dbReference type="AlphaFoldDB" id="A0A6A4LAZ3"/>
<keyword evidence="1" id="KW-0812">Transmembrane</keyword>
<comment type="caution">
    <text evidence="2">The sequence shown here is derived from an EMBL/GenBank/DDBJ whole genome shotgun (WGS) entry which is preliminary data.</text>
</comment>
<evidence type="ECO:0000313" key="2">
    <source>
        <dbReference type="EMBL" id="KAE9453654.1"/>
    </source>
</evidence>
<proteinExistence type="predicted"/>
<dbReference type="EMBL" id="QEFC01002163">
    <property type="protein sequence ID" value="KAE9453654.1"/>
    <property type="molecule type" value="Genomic_DNA"/>
</dbReference>
<reference evidence="2 3" key="1">
    <citation type="journal article" date="2019" name="Genome Biol. Evol.">
        <title>The Rhododendron genome and chromosomal organization provide insight into shared whole-genome duplications across the heath family (Ericaceae).</title>
        <authorList>
            <person name="Soza V.L."/>
            <person name="Lindsley D."/>
            <person name="Waalkes A."/>
            <person name="Ramage E."/>
            <person name="Patwardhan R.P."/>
            <person name="Burton J.N."/>
            <person name="Adey A."/>
            <person name="Kumar A."/>
            <person name="Qiu R."/>
            <person name="Shendure J."/>
            <person name="Hall B."/>
        </authorList>
    </citation>
    <scope>NUCLEOTIDE SEQUENCE [LARGE SCALE GENOMIC DNA]</scope>
    <source>
        <strain evidence="2">RSF 1966-606</strain>
    </source>
</reference>